<reference evidence="3 4" key="1">
    <citation type="submission" date="2019-02" db="EMBL/GenBank/DDBJ databases">
        <title>Deep-cultivation of Planctomycetes and their phenomic and genomic characterization uncovers novel biology.</title>
        <authorList>
            <person name="Wiegand S."/>
            <person name="Jogler M."/>
            <person name="Boedeker C."/>
            <person name="Pinto D."/>
            <person name="Vollmers J."/>
            <person name="Rivas-Marin E."/>
            <person name="Kohn T."/>
            <person name="Peeters S.H."/>
            <person name="Heuer A."/>
            <person name="Rast P."/>
            <person name="Oberbeckmann S."/>
            <person name="Bunk B."/>
            <person name="Jeske O."/>
            <person name="Meyerdierks A."/>
            <person name="Storesund J.E."/>
            <person name="Kallscheuer N."/>
            <person name="Luecker S."/>
            <person name="Lage O.M."/>
            <person name="Pohl T."/>
            <person name="Merkel B.J."/>
            <person name="Hornburger P."/>
            <person name="Mueller R.-W."/>
            <person name="Bruemmer F."/>
            <person name="Labrenz M."/>
            <person name="Spormann A.M."/>
            <person name="Op den Camp H."/>
            <person name="Overmann J."/>
            <person name="Amann R."/>
            <person name="Jetten M.S.M."/>
            <person name="Mascher T."/>
            <person name="Medema M.H."/>
            <person name="Devos D.P."/>
            <person name="Kaster A.-K."/>
            <person name="Ovreas L."/>
            <person name="Rohde M."/>
            <person name="Galperin M.Y."/>
            <person name="Jogler C."/>
        </authorList>
    </citation>
    <scope>NUCLEOTIDE SEQUENCE [LARGE SCALE GENOMIC DNA]</scope>
    <source>
        <strain evidence="3 4">EC9</strain>
    </source>
</reference>
<organism evidence="3 4">
    <name type="scientific">Rosistilla ulvae</name>
    <dbReference type="NCBI Taxonomy" id="1930277"/>
    <lineage>
        <taxon>Bacteria</taxon>
        <taxon>Pseudomonadati</taxon>
        <taxon>Planctomycetota</taxon>
        <taxon>Planctomycetia</taxon>
        <taxon>Pirellulales</taxon>
        <taxon>Pirellulaceae</taxon>
        <taxon>Rosistilla</taxon>
    </lineage>
</organism>
<feature type="signal peptide" evidence="2">
    <location>
        <begin position="1"/>
        <end position="21"/>
    </location>
</feature>
<keyword evidence="2" id="KW-0732">Signal</keyword>
<protein>
    <recommendedName>
        <fullName evidence="5">Secreted protein</fullName>
    </recommendedName>
</protein>
<dbReference type="EMBL" id="CP036261">
    <property type="protein sequence ID" value="QDS88528.1"/>
    <property type="molecule type" value="Genomic_DNA"/>
</dbReference>
<evidence type="ECO:0000313" key="3">
    <source>
        <dbReference type="EMBL" id="QDS88528.1"/>
    </source>
</evidence>
<dbReference type="AlphaFoldDB" id="A0A517M0W9"/>
<gene>
    <name evidence="3" type="ORF">EC9_27190</name>
</gene>
<evidence type="ECO:0008006" key="5">
    <source>
        <dbReference type="Google" id="ProtNLM"/>
    </source>
</evidence>
<dbReference type="KEGG" id="ruv:EC9_27190"/>
<name>A0A517M0W9_9BACT</name>
<dbReference type="RefSeq" id="WP_218934780.1">
    <property type="nucleotide sequence ID" value="NZ_CP036261.1"/>
</dbReference>
<dbReference type="PROSITE" id="PS51257">
    <property type="entry name" value="PROKAR_LIPOPROTEIN"/>
    <property type="match status" value="1"/>
</dbReference>
<evidence type="ECO:0000256" key="1">
    <source>
        <dbReference type="SAM" id="MobiDB-lite"/>
    </source>
</evidence>
<proteinExistence type="predicted"/>
<dbReference type="Proteomes" id="UP000319557">
    <property type="component" value="Chromosome"/>
</dbReference>
<keyword evidence="4" id="KW-1185">Reference proteome</keyword>
<sequence precursor="true">MKITLLMFVLSLFVFSVGCGGAPSGQVGDENDPVNQPEPEMDAAYENKMNNTN</sequence>
<evidence type="ECO:0000256" key="2">
    <source>
        <dbReference type="SAM" id="SignalP"/>
    </source>
</evidence>
<evidence type="ECO:0000313" key="4">
    <source>
        <dbReference type="Proteomes" id="UP000319557"/>
    </source>
</evidence>
<accession>A0A517M0W9</accession>
<feature type="region of interest" description="Disordered" evidence="1">
    <location>
        <begin position="24"/>
        <end position="53"/>
    </location>
</feature>
<feature type="chain" id="PRO_5021751284" description="Secreted protein" evidence="2">
    <location>
        <begin position="22"/>
        <end position="53"/>
    </location>
</feature>